<dbReference type="Proteomes" id="UP001321760">
    <property type="component" value="Unassembled WGS sequence"/>
</dbReference>
<dbReference type="SUPFAM" id="SSF52540">
    <property type="entry name" value="P-loop containing nucleoside triphosphate hydrolases"/>
    <property type="match status" value="1"/>
</dbReference>
<proteinExistence type="predicted"/>
<dbReference type="InterPro" id="IPR006073">
    <property type="entry name" value="GTP-bd"/>
</dbReference>
<evidence type="ECO:0000313" key="3">
    <source>
        <dbReference type="Proteomes" id="UP001321760"/>
    </source>
</evidence>
<sequence>MATADVVILLIGLHGSGKSTFIKAATGADVRINKHSHGVSETTTKCEAYRTVYRNKIFTIIDTPGLADKSNYEENLAILAQIADQLGKMDKACISGVIYMHSIQDMRLTAVHMANFRMLRAICGEQFPHVAFVTSRWDRVRHEDNRRYDRMNHDLELERRRLLPRGPRIFRFLNDDESHEQILDYFADQVDRTTGGVTPPRLQFAEELKRRQFEKKGSKAVRQTGAVKEIERERRKVSKAPTCCIL</sequence>
<evidence type="ECO:0000259" key="1">
    <source>
        <dbReference type="Pfam" id="PF01926"/>
    </source>
</evidence>
<reference evidence="2" key="2">
    <citation type="submission" date="2023-05" db="EMBL/GenBank/DDBJ databases">
        <authorList>
            <consortium name="Lawrence Berkeley National Laboratory"/>
            <person name="Steindorff A."/>
            <person name="Hensen N."/>
            <person name="Bonometti L."/>
            <person name="Westerberg I."/>
            <person name="Brannstrom I.O."/>
            <person name="Guillou S."/>
            <person name="Cros-Aarteil S."/>
            <person name="Calhoun S."/>
            <person name="Haridas S."/>
            <person name="Kuo A."/>
            <person name="Mondo S."/>
            <person name="Pangilinan J."/>
            <person name="Riley R."/>
            <person name="Labutti K."/>
            <person name="Andreopoulos B."/>
            <person name="Lipzen A."/>
            <person name="Chen C."/>
            <person name="Yanf M."/>
            <person name="Daum C."/>
            <person name="Ng V."/>
            <person name="Clum A."/>
            <person name="Ohm R."/>
            <person name="Martin F."/>
            <person name="Silar P."/>
            <person name="Natvig D."/>
            <person name="Lalanne C."/>
            <person name="Gautier V."/>
            <person name="Ament-Velasquez S.L."/>
            <person name="Kruys A."/>
            <person name="Hutchinson M.I."/>
            <person name="Powell A.J."/>
            <person name="Barry K."/>
            <person name="Miller A.N."/>
            <person name="Grigoriev I.V."/>
            <person name="Debuchy R."/>
            <person name="Gladieux P."/>
            <person name="Thoren M.H."/>
            <person name="Johannesson H."/>
        </authorList>
    </citation>
    <scope>NUCLEOTIDE SEQUENCE</scope>
    <source>
        <strain evidence="2">PSN243</strain>
    </source>
</reference>
<accession>A0AAV9GF12</accession>
<comment type="caution">
    <text evidence="2">The sequence shown here is derived from an EMBL/GenBank/DDBJ whole genome shotgun (WGS) entry which is preliminary data.</text>
</comment>
<dbReference type="InterPro" id="IPR027417">
    <property type="entry name" value="P-loop_NTPase"/>
</dbReference>
<name>A0AAV9GF12_9PEZI</name>
<dbReference type="GO" id="GO:0005525">
    <property type="term" value="F:GTP binding"/>
    <property type="evidence" value="ECO:0007669"/>
    <property type="project" value="InterPro"/>
</dbReference>
<keyword evidence="3" id="KW-1185">Reference proteome</keyword>
<gene>
    <name evidence="2" type="ORF">QBC34DRAFT_411133</name>
</gene>
<feature type="domain" description="G" evidence="1">
    <location>
        <begin position="8"/>
        <end position="74"/>
    </location>
</feature>
<dbReference type="Gene3D" id="3.40.50.300">
    <property type="entry name" value="P-loop containing nucleotide triphosphate hydrolases"/>
    <property type="match status" value="1"/>
</dbReference>
<dbReference type="AlphaFoldDB" id="A0AAV9GF12"/>
<reference evidence="2" key="1">
    <citation type="journal article" date="2023" name="Mol. Phylogenet. Evol.">
        <title>Genome-scale phylogeny and comparative genomics of the fungal order Sordariales.</title>
        <authorList>
            <person name="Hensen N."/>
            <person name="Bonometti L."/>
            <person name="Westerberg I."/>
            <person name="Brannstrom I.O."/>
            <person name="Guillou S."/>
            <person name="Cros-Aarteil S."/>
            <person name="Calhoun S."/>
            <person name="Haridas S."/>
            <person name="Kuo A."/>
            <person name="Mondo S."/>
            <person name="Pangilinan J."/>
            <person name="Riley R."/>
            <person name="LaButti K."/>
            <person name="Andreopoulos B."/>
            <person name="Lipzen A."/>
            <person name="Chen C."/>
            <person name="Yan M."/>
            <person name="Daum C."/>
            <person name="Ng V."/>
            <person name="Clum A."/>
            <person name="Steindorff A."/>
            <person name="Ohm R.A."/>
            <person name="Martin F."/>
            <person name="Silar P."/>
            <person name="Natvig D.O."/>
            <person name="Lalanne C."/>
            <person name="Gautier V."/>
            <person name="Ament-Velasquez S.L."/>
            <person name="Kruys A."/>
            <person name="Hutchinson M.I."/>
            <person name="Powell A.J."/>
            <person name="Barry K."/>
            <person name="Miller A.N."/>
            <person name="Grigoriev I.V."/>
            <person name="Debuchy R."/>
            <person name="Gladieux P."/>
            <person name="Hiltunen Thoren M."/>
            <person name="Johannesson H."/>
        </authorList>
    </citation>
    <scope>NUCLEOTIDE SEQUENCE</scope>
    <source>
        <strain evidence="2">PSN243</strain>
    </source>
</reference>
<protein>
    <recommendedName>
        <fullName evidence="1">G domain-containing protein</fullName>
    </recommendedName>
</protein>
<evidence type="ECO:0000313" key="2">
    <source>
        <dbReference type="EMBL" id="KAK4446664.1"/>
    </source>
</evidence>
<dbReference type="EMBL" id="MU865955">
    <property type="protein sequence ID" value="KAK4446664.1"/>
    <property type="molecule type" value="Genomic_DNA"/>
</dbReference>
<organism evidence="2 3">
    <name type="scientific">Podospora aff. communis PSN243</name>
    <dbReference type="NCBI Taxonomy" id="3040156"/>
    <lineage>
        <taxon>Eukaryota</taxon>
        <taxon>Fungi</taxon>
        <taxon>Dikarya</taxon>
        <taxon>Ascomycota</taxon>
        <taxon>Pezizomycotina</taxon>
        <taxon>Sordariomycetes</taxon>
        <taxon>Sordariomycetidae</taxon>
        <taxon>Sordariales</taxon>
        <taxon>Podosporaceae</taxon>
        <taxon>Podospora</taxon>
    </lineage>
</organism>
<dbReference type="Pfam" id="PF01926">
    <property type="entry name" value="MMR_HSR1"/>
    <property type="match status" value="1"/>
</dbReference>